<reference evidence="3" key="1">
    <citation type="journal article" date="2019" name="bioRxiv">
        <title>Genomics, evolutionary history and diagnostics of the Alternaria alternata species group including apple and Asian pear pathotypes.</title>
        <authorList>
            <person name="Armitage A.D."/>
            <person name="Cockerton H.M."/>
            <person name="Sreenivasaprasad S."/>
            <person name="Woodhall J.W."/>
            <person name="Lane C.R."/>
            <person name="Harrison R.J."/>
            <person name="Clarkson J.P."/>
        </authorList>
    </citation>
    <scope>NUCLEOTIDE SEQUENCE [LARGE SCALE GENOMIC DNA]</scope>
    <source>
        <strain evidence="3">FERA 1082</strain>
    </source>
</reference>
<protein>
    <recommendedName>
        <fullName evidence="4">F-box domain-containing protein</fullName>
    </recommendedName>
</protein>
<evidence type="ECO:0000313" key="3">
    <source>
        <dbReference type="Proteomes" id="UP000292402"/>
    </source>
</evidence>
<dbReference type="AlphaFoldDB" id="A0A4Q4MII6"/>
<sequence length="365" mass="41725">MITSAASIVTGSLLHITFRLAFSCRLQTRINLQPIFALTTTTRSTWLLTSHSVDNLTTAASALFHIWNTEDDMTSNRNPPSKKRAASPAKGSRTSKRLQVSSKVSRSPLSKITSQHGSALLSLPREIRDQIYTKALEESPLTFRVDKFMVIATHNPEVSIEASKSVCRGLPLWMLSSRQVLYEVLDLIARTFTFQPLGRITGPERELAGALNSLIFTNDGVRNIKLHYLFNIPKTYIREEYLNNPFLKLINGLSLKNACLELVWEYRSVRYAWMPDKAEWFIDAWKGHWNGRFRKVKIEINVETDPEQMWIMGEAEKCALRLIGTGGSVSWTTLDSRDVQYYNMYRKPTLLARHEKRCVVAERKI</sequence>
<organism evidence="2 3">
    <name type="scientific">Alternaria tenuissima</name>
    <dbReference type="NCBI Taxonomy" id="119927"/>
    <lineage>
        <taxon>Eukaryota</taxon>
        <taxon>Fungi</taxon>
        <taxon>Dikarya</taxon>
        <taxon>Ascomycota</taxon>
        <taxon>Pezizomycotina</taxon>
        <taxon>Dothideomycetes</taxon>
        <taxon>Pleosporomycetidae</taxon>
        <taxon>Pleosporales</taxon>
        <taxon>Pleosporineae</taxon>
        <taxon>Pleosporaceae</taxon>
        <taxon>Alternaria</taxon>
        <taxon>Alternaria sect. Alternaria</taxon>
        <taxon>Alternaria alternata complex</taxon>
    </lineage>
</organism>
<evidence type="ECO:0008006" key="4">
    <source>
        <dbReference type="Google" id="ProtNLM"/>
    </source>
</evidence>
<dbReference type="EMBL" id="PDXA01000016">
    <property type="protein sequence ID" value="RYN51263.1"/>
    <property type="molecule type" value="Genomic_DNA"/>
</dbReference>
<proteinExistence type="predicted"/>
<evidence type="ECO:0000256" key="1">
    <source>
        <dbReference type="SAM" id="MobiDB-lite"/>
    </source>
</evidence>
<name>A0A4Q4MII6_9PLEO</name>
<comment type="caution">
    <text evidence="2">The sequence shown here is derived from an EMBL/GenBank/DDBJ whole genome shotgun (WGS) entry which is preliminary data.</text>
</comment>
<dbReference type="Proteomes" id="UP000292402">
    <property type="component" value="Unassembled WGS sequence"/>
</dbReference>
<feature type="region of interest" description="Disordered" evidence="1">
    <location>
        <begin position="71"/>
        <end position="111"/>
    </location>
</feature>
<gene>
    <name evidence="2" type="ORF">AA0114_g5603</name>
</gene>
<accession>A0A4Q4MII6</accession>
<feature type="compositionally biased region" description="Polar residues" evidence="1">
    <location>
        <begin position="97"/>
        <end position="111"/>
    </location>
</feature>
<evidence type="ECO:0000313" key="2">
    <source>
        <dbReference type="EMBL" id="RYN51263.1"/>
    </source>
</evidence>